<feature type="region of interest" description="Disordered" evidence="5">
    <location>
        <begin position="536"/>
        <end position="565"/>
    </location>
</feature>
<evidence type="ECO:0000256" key="3">
    <source>
        <dbReference type="ARBA" id="ARBA00022989"/>
    </source>
</evidence>
<feature type="transmembrane region" description="Helical" evidence="6">
    <location>
        <begin position="54"/>
        <end position="75"/>
    </location>
</feature>
<dbReference type="Pfam" id="PF05653">
    <property type="entry name" value="Mg_trans_NIPA"/>
    <property type="match status" value="2"/>
</dbReference>
<accession>A0A0H2RRK2</accession>
<keyword evidence="8" id="KW-1185">Reference proteome</keyword>
<feature type="transmembrane region" description="Helical" evidence="6">
    <location>
        <begin position="285"/>
        <end position="304"/>
    </location>
</feature>
<dbReference type="AlphaFoldDB" id="A0A0H2RRK2"/>
<dbReference type="PANTHER" id="PTHR12570">
    <property type="match status" value="1"/>
</dbReference>
<feature type="compositionally biased region" description="Pro residues" evidence="5">
    <location>
        <begin position="182"/>
        <end position="191"/>
    </location>
</feature>
<feature type="transmembrane region" description="Helical" evidence="6">
    <location>
        <begin position="343"/>
        <end position="365"/>
    </location>
</feature>
<evidence type="ECO:0000256" key="1">
    <source>
        <dbReference type="ARBA" id="ARBA00004141"/>
    </source>
</evidence>
<dbReference type="InParanoid" id="A0A0H2RRK2"/>
<dbReference type="GO" id="GO:0016020">
    <property type="term" value="C:membrane"/>
    <property type="evidence" value="ECO:0007669"/>
    <property type="project" value="UniProtKB-SubCell"/>
</dbReference>
<evidence type="ECO:0000313" key="8">
    <source>
        <dbReference type="Proteomes" id="UP000053477"/>
    </source>
</evidence>
<feature type="transmembrane region" description="Helical" evidence="6">
    <location>
        <begin position="81"/>
        <end position="101"/>
    </location>
</feature>
<keyword evidence="2 6" id="KW-0812">Transmembrane</keyword>
<evidence type="ECO:0000256" key="6">
    <source>
        <dbReference type="SAM" id="Phobius"/>
    </source>
</evidence>
<dbReference type="SUPFAM" id="SSF103481">
    <property type="entry name" value="Multidrug resistance efflux transporter EmrE"/>
    <property type="match status" value="1"/>
</dbReference>
<proteinExistence type="predicted"/>
<comment type="subcellular location">
    <subcellularLocation>
        <location evidence="1">Membrane</location>
        <topology evidence="1">Multi-pass membrane protein</topology>
    </subcellularLocation>
</comment>
<dbReference type="GO" id="GO:0015095">
    <property type="term" value="F:magnesium ion transmembrane transporter activity"/>
    <property type="evidence" value="ECO:0007669"/>
    <property type="project" value="InterPro"/>
</dbReference>
<feature type="compositionally biased region" description="Polar residues" evidence="5">
    <location>
        <begin position="223"/>
        <end position="233"/>
    </location>
</feature>
<reference evidence="7 8" key="1">
    <citation type="submission" date="2015-04" db="EMBL/GenBank/DDBJ databases">
        <title>Complete genome sequence of Schizopora paradoxa KUC8140, a cosmopolitan wood degrader in East Asia.</title>
        <authorList>
            <consortium name="DOE Joint Genome Institute"/>
            <person name="Min B."/>
            <person name="Park H."/>
            <person name="Jang Y."/>
            <person name="Kim J.-J."/>
            <person name="Kim K.H."/>
            <person name="Pangilinan J."/>
            <person name="Lipzen A."/>
            <person name="Riley R."/>
            <person name="Grigoriev I.V."/>
            <person name="Spatafora J.W."/>
            <person name="Choi I.-G."/>
        </authorList>
    </citation>
    <scope>NUCLEOTIDE SEQUENCE [LARGE SCALE GENOMIC DNA]</scope>
    <source>
        <strain evidence="7 8">KUC8140</strain>
    </source>
</reference>
<keyword evidence="4 6" id="KW-0472">Membrane</keyword>
<evidence type="ECO:0000256" key="2">
    <source>
        <dbReference type="ARBA" id="ARBA00022692"/>
    </source>
</evidence>
<dbReference type="InterPro" id="IPR008521">
    <property type="entry name" value="Mg_trans_NIPA"/>
</dbReference>
<dbReference type="OrthoDB" id="2504919at2759"/>
<dbReference type="PANTHER" id="PTHR12570:SF86">
    <property type="entry name" value="ADR321CP"/>
    <property type="match status" value="1"/>
</dbReference>
<dbReference type="EMBL" id="KQ085943">
    <property type="protein sequence ID" value="KLO14459.1"/>
    <property type="molecule type" value="Genomic_DNA"/>
</dbReference>
<evidence type="ECO:0000256" key="4">
    <source>
        <dbReference type="ARBA" id="ARBA00023136"/>
    </source>
</evidence>
<feature type="compositionally biased region" description="Basic residues" evidence="5">
    <location>
        <begin position="465"/>
        <end position="475"/>
    </location>
</feature>
<protein>
    <recommendedName>
        <fullName evidence="9">DUF803-domain-containing protein</fullName>
    </recommendedName>
</protein>
<evidence type="ECO:0008006" key="9">
    <source>
        <dbReference type="Google" id="ProtNLM"/>
    </source>
</evidence>
<gene>
    <name evidence="7" type="ORF">SCHPADRAFT_903273</name>
</gene>
<feature type="region of interest" description="Disordered" evidence="5">
    <location>
        <begin position="446"/>
        <end position="478"/>
    </location>
</feature>
<evidence type="ECO:0000313" key="7">
    <source>
        <dbReference type="EMBL" id="KLO14459.1"/>
    </source>
</evidence>
<dbReference type="Proteomes" id="UP000053477">
    <property type="component" value="Unassembled WGS sequence"/>
</dbReference>
<feature type="region of interest" description="Disordered" evidence="5">
    <location>
        <begin position="181"/>
        <end position="233"/>
    </location>
</feature>
<keyword evidence="3 6" id="KW-1133">Transmembrane helix</keyword>
<dbReference type="InterPro" id="IPR037185">
    <property type="entry name" value="EmrE-like"/>
</dbReference>
<organism evidence="7 8">
    <name type="scientific">Schizopora paradoxa</name>
    <dbReference type="NCBI Taxonomy" id="27342"/>
    <lineage>
        <taxon>Eukaryota</taxon>
        <taxon>Fungi</taxon>
        <taxon>Dikarya</taxon>
        <taxon>Basidiomycota</taxon>
        <taxon>Agaricomycotina</taxon>
        <taxon>Agaricomycetes</taxon>
        <taxon>Hymenochaetales</taxon>
        <taxon>Schizoporaceae</taxon>
        <taxon>Schizopora</taxon>
    </lineage>
</organism>
<sequence>MAGDDVQVSVAVGIIVGLLASFVQSLGLTIQRKSHVLNQDLPEELQRVEHRRPLWLLGFGIFISSNILGSLFQIASLPVVILAPLGAVSLLWNAFFARIILGDVFSPWMLLGTILIAGGAVLIAEFGIVPEPSHSLEDLLHLLRRPAFIVYFSLLGMAVLICLIITHVTDYSLSKKISTPLDSPPFSPHRPSPSLHTLPLPPPGDVARGITENTPLLDRKSPPTRSSTPLPWNMNGGSTARTRMLLAISYASVSGLLSGMCLIFAKSGVELLLLTISGKNQFWRWESWVLLLGLVGFALLQLWYLHKGLVYADPTIVCPLAFCFYNLSSIVNGLVYYDQVAMLSALKLCLVGLGMVVLLGGVWVVSFQAGGGRVDVGTWQEGDDDVCEEEEETQTQVLNGQDLETEVHVHEPPPESALSDSTYERPVLNPRLSIDLHGVKFPSAGNAEEAASHSNATLHPSSPTHSRHPRRHRFSFIHSPDSPNALNVPTGGLSIGLSPISPGFAIVPKHRASGLKGVVRRAVMRRTVSESDACVGGINTPATEHGDPLSAVDSEQGQEGSRRKANARWKWLRGVFTSRDG</sequence>
<name>A0A0H2RRK2_9AGAM</name>
<feature type="transmembrane region" description="Helical" evidence="6">
    <location>
        <begin position="6"/>
        <end position="28"/>
    </location>
</feature>
<feature type="transmembrane region" description="Helical" evidence="6">
    <location>
        <begin position="108"/>
        <end position="128"/>
    </location>
</feature>
<feature type="transmembrane region" description="Helical" evidence="6">
    <location>
        <begin position="316"/>
        <end position="337"/>
    </location>
</feature>
<feature type="transmembrane region" description="Helical" evidence="6">
    <location>
        <begin position="148"/>
        <end position="168"/>
    </location>
</feature>
<evidence type="ECO:0000256" key="5">
    <source>
        <dbReference type="SAM" id="MobiDB-lite"/>
    </source>
</evidence>